<name>B7S8Y3_GLYIN</name>
<keyword evidence="1" id="KW-0812">Transmembrane</keyword>
<feature type="transmembrane region" description="Helical" evidence="1">
    <location>
        <begin position="297"/>
        <end position="314"/>
    </location>
</feature>
<gene>
    <name evidence="2" type="ORF">GIP_L2_0090</name>
</gene>
<dbReference type="EMBL" id="EF710655">
    <property type="protein sequence ID" value="ACE75358.1"/>
    <property type="molecule type" value="Genomic_DNA"/>
</dbReference>
<protein>
    <submittedName>
        <fullName evidence="2">Uncharacterized protein</fullName>
    </submittedName>
</protein>
<evidence type="ECO:0000256" key="1">
    <source>
        <dbReference type="SAM" id="Phobius"/>
    </source>
</evidence>
<organism evidence="2">
    <name type="scientific">Glyptapanteles indiensis</name>
    <name type="common">Parasitoid wasp</name>
    <dbReference type="NCBI Taxonomy" id="92994"/>
    <lineage>
        <taxon>Eukaryota</taxon>
        <taxon>Metazoa</taxon>
        <taxon>Ecdysozoa</taxon>
        <taxon>Arthropoda</taxon>
        <taxon>Hexapoda</taxon>
        <taxon>Insecta</taxon>
        <taxon>Pterygota</taxon>
        <taxon>Neoptera</taxon>
        <taxon>Endopterygota</taxon>
        <taxon>Hymenoptera</taxon>
        <taxon>Apocrita</taxon>
        <taxon>Ichneumonoidea</taxon>
        <taxon>Braconidae</taxon>
        <taxon>Microgastrinae</taxon>
        <taxon>Glyptapanteles</taxon>
    </lineage>
</organism>
<dbReference type="SUPFAM" id="SSF53850">
    <property type="entry name" value="Periplasmic binding protein-like II"/>
    <property type="match status" value="1"/>
</dbReference>
<evidence type="ECO:0000313" key="2">
    <source>
        <dbReference type="EMBL" id="ACE75358.1"/>
    </source>
</evidence>
<keyword evidence="1" id="KW-1133">Transmembrane helix</keyword>
<feature type="transmembrane region" description="Helical" evidence="1">
    <location>
        <begin position="532"/>
        <end position="555"/>
    </location>
</feature>
<proteinExistence type="predicted"/>
<keyword evidence="1" id="KW-0472">Membrane</keyword>
<accession>B7S8Y3</accession>
<sequence length="599" mass="69432">MCFKSDSNPVIISADLEDNNRNPSGNSMIVIDHKFQKQIMGFISAYPTYVLSFESTGLLKAAIDHFRGSTLWSIKSPFLIVDNESKCSNAAAVLESMWKQDLLAVYYLCTHQDTTMVFTLNPFASYAPLPWVPVYKFGDNKKKLTLYGMQYLKDKNICRNVAFDKTKKLDGYKVMLAAFIDIKNTPRKMMVSAMRNYLQKITPSKIINVYNILSHVNVTNSTQFLSYSAKRLSIRNGFVRQLVDKTIDMTAKSYKLAGTNFKYMDILTAYDEGTFSILTKKSNYLTSISQVACDYQFLFLTLVMLMLIGMIVIINNKFDISSGFLDVMSLSAGMGVLTPLDRLSMRIIYISGFLFVFTVMPDFQGQVSSILSKPLRRNVESLKDLYDNNYHIYFDGMLIDDIFHEKLWVTDEDNRYLHPSNFSELDKCVIKARLNSTIACIQDRVTQLRYTSISNDLHVSRDVIFKKFFVNWVRKDWNLKDKIDRISSWATESGFSNNRVIQDTKFYSTKLRRAKRIEERSSFEFIDFDTLMLSYMIVLGLSLWGLVAFGFKMLFHKYKKRRRQTLIRRRYRMELKLHLRNISSIEQIVPSTSSGIEEY</sequence>
<dbReference type="AlphaFoldDB" id="B7S8Y3"/>
<reference evidence="2" key="1">
    <citation type="submission" date="2007-06" db="EMBL/GenBank/DDBJ databases">
        <title>Bracovirus Evolution: Comparative Genomics of Multiple Viral and Proviral Genomes.</title>
        <authorList>
            <person name="Desjardins C.A."/>
            <person name="Gundersen-Rindal D.E."/>
            <person name="Hostetler J.B."/>
            <person name="Tallon L.J."/>
            <person name="Utterback T.R."/>
            <person name="Fuester R.W."/>
            <person name="Schatz M.C."/>
            <person name="Pedroni M.J."/>
            <person name="Fadrosh D.W."/>
            <person name="Haas B.J."/>
            <person name="Toms B.S."/>
            <person name="Chen D."/>
            <person name="Nene V."/>
        </authorList>
    </citation>
    <scope>NUCLEOTIDE SEQUENCE</scope>
</reference>